<feature type="domain" description="RNA polymerase sigma factor 70 region 4 type 2" evidence="6">
    <location>
        <begin position="159"/>
        <end position="210"/>
    </location>
</feature>
<evidence type="ECO:0000256" key="1">
    <source>
        <dbReference type="ARBA" id="ARBA00010641"/>
    </source>
</evidence>
<sequence length="220" mass="24002">MPATVPHRLRESARRPAVRRLGRDPLNPWQLLVRTTSVGLSDESLLAGLASADPDTAAAFVRRFQGRVFGLAYAIVGDREVATEVAQEAFVRAWRHGAVYDARRGTVATWLLTITRNLAVDAARLRRAVPVDPMVLSALELPSSDPAPGEDVVSAAELDRLRRALDRLPAAQRRCLLLSVFHGLSGREISELDGVPLGTVKTRIRTALLTLRSSLDVSDD</sequence>
<dbReference type="AlphaFoldDB" id="A0A4R6JGI8"/>
<dbReference type="SUPFAM" id="SSF88946">
    <property type="entry name" value="Sigma2 domain of RNA polymerase sigma factors"/>
    <property type="match status" value="1"/>
</dbReference>
<gene>
    <name evidence="7" type="ORF">EV643_12429</name>
</gene>
<dbReference type="GO" id="GO:0006352">
    <property type="term" value="P:DNA-templated transcription initiation"/>
    <property type="evidence" value="ECO:0007669"/>
    <property type="project" value="InterPro"/>
</dbReference>
<dbReference type="InterPro" id="IPR013324">
    <property type="entry name" value="RNA_pol_sigma_r3/r4-like"/>
</dbReference>
<protein>
    <submittedName>
        <fullName evidence="7">RNA polymerase sigma-70 factor (ECF subfamily)</fullName>
    </submittedName>
</protein>
<dbReference type="Proteomes" id="UP000295388">
    <property type="component" value="Unassembled WGS sequence"/>
</dbReference>
<evidence type="ECO:0000313" key="8">
    <source>
        <dbReference type="Proteomes" id="UP000295388"/>
    </source>
</evidence>
<dbReference type="CDD" id="cd06171">
    <property type="entry name" value="Sigma70_r4"/>
    <property type="match status" value="1"/>
</dbReference>
<dbReference type="GO" id="GO:0003677">
    <property type="term" value="F:DNA binding"/>
    <property type="evidence" value="ECO:0007669"/>
    <property type="project" value="InterPro"/>
</dbReference>
<keyword evidence="8" id="KW-1185">Reference proteome</keyword>
<dbReference type="PANTHER" id="PTHR43133:SF62">
    <property type="entry name" value="RNA POLYMERASE SIGMA FACTOR SIGZ"/>
    <property type="match status" value="1"/>
</dbReference>
<organism evidence="7 8">
    <name type="scientific">Kribbella caucasensis</name>
    <dbReference type="NCBI Taxonomy" id="2512215"/>
    <lineage>
        <taxon>Bacteria</taxon>
        <taxon>Bacillati</taxon>
        <taxon>Actinomycetota</taxon>
        <taxon>Actinomycetes</taxon>
        <taxon>Propionibacteriales</taxon>
        <taxon>Kribbellaceae</taxon>
        <taxon>Kribbella</taxon>
    </lineage>
</organism>
<comment type="similarity">
    <text evidence="1">Belongs to the sigma-70 factor family. ECF subfamily.</text>
</comment>
<dbReference type="InterPro" id="IPR014284">
    <property type="entry name" value="RNA_pol_sigma-70_dom"/>
</dbReference>
<keyword evidence="3" id="KW-0731">Sigma factor</keyword>
<dbReference type="GO" id="GO:0016987">
    <property type="term" value="F:sigma factor activity"/>
    <property type="evidence" value="ECO:0007669"/>
    <property type="project" value="UniProtKB-KW"/>
</dbReference>
<evidence type="ECO:0000259" key="6">
    <source>
        <dbReference type="Pfam" id="PF08281"/>
    </source>
</evidence>
<dbReference type="Pfam" id="PF04542">
    <property type="entry name" value="Sigma70_r2"/>
    <property type="match status" value="1"/>
</dbReference>
<dbReference type="InterPro" id="IPR007627">
    <property type="entry name" value="RNA_pol_sigma70_r2"/>
</dbReference>
<dbReference type="InterPro" id="IPR036388">
    <property type="entry name" value="WH-like_DNA-bd_sf"/>
</dbReference>
<comment type="caution">
    <text evidence="7">The sequence shown here is derived from an EMBL/GenBank/DDBJ whole genome shotgun (WGS) entry which is preliminary data.</text>
</comment>
<feature type="domain" description="RNA polymerase sigma-70 region 2" evidence="5">
    <location>
        <begin position="60"/>
        <end position="127"/>
    </location>
</feature>
<keyword evidence="4" id="KW-0804">Transcription</keyword>
<evidence type="ECO:0000256" key="2">
    <source>
        <dbReference type="ARBA" id="ARBA00023015"/>
    </source>
</evidence>
<dbReference type="EMBL" id="SNWQ01000024">
    <property type="protein sequence ID" value="TDO35143.1"/>
    <property type="molecule type" value="Genomic_DNA"/>
</dbReference>
<evidence type="ECO:0000313" key="7">
    <source>
        <dbReference type="EMBL" id="TDO35143.1"/>
    </source>
</evidence>
<dbReference type="SUPFAM" id="SSF88659">
    <property type="entry name" value="Sigma3 and sigma4 domains of RNA polymerase sigma factors"/>
    <property type="match status" value="1"/>
</dbReference>
<accession>A0A4R6JGI8</accession>
<dbReference type="InterPro" id="IPR039425">
    <property type="entry name" value="RNA_pol_sigma-70-like"/>
</dbReference>
<dbReference type="NCBIfam" id="TIGR02937">
    <property type="entry name" value="sigma70-ECF"/>
    <property type="match status" value="1"/>
</dbReference>
<dbReference type="Gene3D" id="1.10.1740.10">
    <property type="match status" value="1"/>
</dbReference>
<dbReference type="InterPro" id="IPR013325">
    <property type="entry name" value="RNA_pol_sigma_r2"/>
</dbReference>
<name>A0A4R6JGI8_9ACTN</name>
<evidence type="ECO:0000256" key="3">
    <source>
        <dbReference type="ARBA" id="ARBA00023082"/>
    </source>
</evidence>
<dbReference type="PANTHER" id="PTHR43133">
    <property type="entry name" value="RNA POLYMERASE ECF-TYPE SIGMA FACTO"/>
    <property type="match status" value="1"/>
</dbReference>
<dbReference type="InterPro" id="IPR013249">
    <property type="entry name" value="RNA_pol_sigma70_r4_t2"/>
</dbReference>
<dbReference type="Gene3D" id="1.10.10.10">
    <property type="entry name" value="Winged helix-like DNA-binding domain superfamily/Winged helix DNA-binding domain"/>
    <property type="match status" value="1"/>
</dbReference>
<reference evidence="7 8" key="1">
    <citation type="submission" date="2019-03" db="EMBL/GenBank/DDBJ databases">
        <title>Genomic Encyclopedia of Type Strains, Phase III (KMG-III): the genomes of soil and plant-associated and newly described type strains.</title>
        <authorList>
            <person name="Whitman W."/>
        </authorList>
    </citation>
    <scope>NUCLEOTIDE SEQUENCE [LARGE SCALE GENOMIC DNA]</scope>
    <source>
        <strain evidence="7 8">VKM Ac-2527</strain>
    </source>
</reference>
<evidence type="ECO:0000256" key="4">
    <source>
        <dbReference type="ARBA" id="ARBA00023163"/>
    </source>
</evidence>
<proteinExistence type="inferred from homology"/>
<dbReference type="Pfam" id="PF08281">
    <property type="entry name" value="Sigma70_r4_2"/>
    <property type="match status" value="1"/>
</dbReference>
<evidence type="ECO:0000259" key="5">
    <source>
        <dbReference type="Pfam" id="PF04542"/>
    </source>
</evidence>
<keyword evidence="2" id="KW-0805">Transcription regulation</keyword>